<accession>A0A553IHG5</accession>
<protein>
    <submittedName>
        <fullName evidence="1">Uncharacterized protein</fullName>
    </submittedName>
</protein>
<proteinExistence type="predicted"/>
<name>A0A553IHG5_ACHLA</name>
<dbReference type="RefSeq" id="WP_012242873.1">
    <property type="nucleotide sequence ID" value="NZ_JACAOE010000001.1"/>
</dbReference>
<organism evidence="1 2">
    <name type="scientific">Acholeplasma laidlawii</name>
    <dbReference type="NCBI Taxonomy" id="2148"/>
    <lineage>
        <taxon>Bacteria</taxon>
        <taxon>Bacillati</taxon>
        <taxon>Mycoplasmatota</taxon>
        <taxon>Mollicutes</taxon>
        <taxon>Acholeplasmatales</taxon>
        <taxon>Acholeplasmataceae</taxon>
        <taxon>Acholeplasma</taxon>
    </lineage>
</organism>
<sequence>MRYKTLNYSIIKNDVNDTCLKVLKEKLFLSIKNSKILIIVDDYNHQNLENISKKTVLNSRQILLRVVEESDLEKVLSDIDNGAMRNIKIFVTLNDDVEFIRMTEKHKYHKTTEMLKSKYFESYVYLYYYSENYSETELLYVSKLLKP</sequence>
<comment type="caution">
    <text evidence="1">The sequence shown here is derived from an EMBL/GenBank/DDBJ whole genome shotgun (WGS) entry which is preliminary data.</text>
</comment>
<dbReference type="AlphaFoldDB" id="A0A553IHG5"/>
<gene>
    <name evidence="1" type="ORF">FNV44_00975</name>
</gene>
<reference evidence="1 2" key="1">
    <citation type="submission" date="2019-07" db="EMBL/GenBank/DDBJ databases">
        <title>Genome sequence of Acholeplasma laidlawii strain with increased resistance to erythromycin.</title>
        <authorList>
            <person name="Medvedeva E.S."/>
            <person name="Baranova N.B."/>
            <person name="Siniagina M.N."/>
            <person name="Mouzykantov A."/>
            <person name="Chernova O.A."/>
            <person name="Chernov V.M."/>
        </authorList>
    </citation>
    <scope>NUCLEOTIDE SEQUENCE [LARGE SCALE GENOMIC DNA]</scope>
    <source>
        <strain evidence="1 2">PG8REry</strain>
    </source>
</reference>
<dbReference type="EMBL" id="VKID01000001">
    <property type="protein sequence ID" value="TRX99644.1"/>
    <property type="molecule type" value="Genomic_DNA"/>
</dbReference>
<dbReference type="Proteomes" id="UP000315938">
    <property type="component" value="Unassembled WGS sequence"/>
</dbReference>
<evidence type="ECO:0000313" key="1">
    <source>
        <dbReference type="EMBL" id="TRX99644.1"/>
    </source>
</evidence>
<evidence type="ECO:0000313" key="2">
    <source>
        <dbReference type="Proteomes" id="UP000315938"/>
    </source>
</evidence>
<dbReference type="GeneID" id="41339080"/>